<gene>
    <name evidence="3" type="ORF">N7456_000101</name>
</gene>
<dbReference type="GO" id="GO:0072330">
    <property type="term" value="P:monocarboxylic acid biosynthetic process"/>
    <property type="evidence" value="ECO:0007669"/>
    <property type="project" value="UniProtKB-ARBA"/>
</dbReference>
<accession>A0A9W9GBE5</accession>
<reference evidence="3" key="2">
    <citation type="journal article" date="2023" name="IMA Fungus">
        <title>Comparative genomic study of the Penicillium genus elucidates a diverse pangenome and 15 lateral gene transfer events.</title>
        <authorList>
            <person name="Petersen C."/>
            <person name="Sorensen T."/>
            <person name="Nielsen M.R."/>
            <person name="Sondergaard T.E."/>
            <person name="Sorensen J.L."/>
            <person name="Fitzpatrick D.A."/>
            <person name="Frisvad J.C."/>
            <person name="Nielsen K.L."/>
        </authorList>
    </citation>
    <scope>NUCLEOTIDE SEQUENCE</scope>
    <source>
        <strain evidence="3">IBT 30069</strain>
    </source>
</reference>
<dbReference type="GO" id="GO:0017000">
    <property type="term" value="P:antibiotic biosynthetic process"/>
    <property type="evidence" value="ECO:0007669"/>
    <property type="project" value="UniProtKB-ARBA"/>
</dbReference>
<dbReference type="InterPro" id="IPR000801">
    <property type="entry name" value="Esterase-like"/>
</dbReference>
<sequence length="258" mass="29586">MEAQPTFTRQDACSIPNMSSWHGTNRQSEPYLIQISWPLEWPKIENLHELSDPVDVIFDLTPPCDLYTAPRGPDGLPQPQSYGGADLFLEFISEDIHSFVFSKIFPNVSVHQSGIFGHSYGALFVLHALYKAPESFDAYLAASPSIWWNEEFILQEEQKFHDRKELYHKPIVWLSYGCLEQAPVRESHENEEQFLNRVHRSRERRMADNCDDMALRLLENKCVGSVKRRAYEDEYHGSVIAGALSGAIGWFLEKSAHA</sequence>
<reference evidence="3" key="1">
    <citation type="submission" date="2022-11" db="EMBL/GenBank/DDBJ databases">
        <authorList>
            <person name="Petersen C."/>
        </authorList>
    </citation>
    <scope>NUCLEOTIDE SEQUENCE</scope>
    <source>
        <strain evidence="3">IBT 30069</strain>
    </source>
</reference>
<dbReference type="SUPFAM" id="SSF53474">
    <property type="entry name" value="alpha/beta-Hydrolases"/>
    <property type="match status" value="1"/>
</dbReference>
<dbReference type="InterPro" id="IPR029058">
    <property type="entry name" value="AB_hydrolase_fold"/>
</dbReference>
<dbReference type="Gene3D" id="3.40.50.1820">
    <property type="entry name" value="alpha/beta hydrolase"/>
    <property type="match status" value="1"/>
</dbReference>
<comment type="similarity">
    <text evidence="1">Belongs to the esterase D family.</text>
</comment>
<keyword evidence="2" id="KW-0378">Hydrolase</keyword>
<protein>
    <recommendedName>
        <fullName evidence="5">Esterase</fullName>
    </recommendedName>
</protein>
<evidence type="ECO:0008006" key="5">
    <source>
        <dbReference type="Google" id="ProtNLM"/>
    </source>
</evidence>
<dbReference type="OrthoDB" id="446683at2759"/>
<dbReference type="InterPro" id="IPR052558">
    <property type="entry name" value="Siderophore_Hydrolase_D"/>
</dbReference>
<evidence type="ECO:0000256" key="1">
    <source>
        <dbReference type="ARBA" id="ARBA00005622"/>
    </source>
</evidence>
<evidence type="ECO:0000313" key="4">
    <source>
        <dbReference type="Proteomes" id="UP001149165"/>
    </source>
</evidence>
<dbReference type="PANTHER" id="PTHR40841">
    <property type="entry name" value="SIDEROPHORE TRIACETYLFUSARININE C ESTERASE"/>
    <property type="match status" value="1"/>
</dbReference>
<dbReference type="PANTHER" id="PTHR40841:SF2">
    <property type="entry name" value="SIDEROPHORE-DEGRADING ESTERASE (EUROFUNG)"/>
    <property type="match status" value="1"/>
</dbReference>
<organism evidence="3 4">
    <name type="scientific">Penicillium angulare</name>
    <dbReference type="NCBI Taxonomy" id="116970"/>
    <lineage>
        <taxon>Eukaryota</taxon>
        <taxon>Fungi</taxon>
        <taxon>Dikarya</taxon>
        <taxon>Ascomycota</taxon>
        <taxon>Pezizomycotina</taxon>
        <taxon>Eurotiomycetes</taxon>
        <taxon>Eurotiomycetidae</taxon>
        <taxon>Eurotiales</taxon>
        <taxon>Aspergillaceae</taxon>
        <taxon>Penicillium</taxon>
    </lineage>
</organism>
<dbReference type="Pfam" id="PF00756">
    <property type="entry name" value="Esterase"/>
    <property type="match status" value="1"/>
</dbReference>
<name>A0A9W9GBE5_9EURO</name>
<evidence type="ECO:0000256" key="2">
    <source>
        <dbReference type="ARBA" id="ARBA00022801"/>
    </source>
</evidence>
<comment type="caution">
    <text evidence="3">The sequence shown here is derived from an EMBL/GenBank/DDBJ whole genome shotgun (WGS) entry which is preliminary data.</text>
</comment>
<dbReference type="Proteomes" id="UP001149165">
    <property type="component" value="Unassembled WGS sequence"/>
</dbReference>
<dbReference type="EMBL" id="JAPQKH010000001">
    <property type="protein sequence ID" value="KAJ5115753.1"/>
    <property type="molecule type" value="Genomic_DNA"/>
</dbReference>
<dbReference type="AlphaFoldDB" id="A0A9W9GBE5"/>
<keyword evidence="4" id="KW-1185">Reference proteome</keyword>
<proteinExistence type="inferred from homology"/>
<evidence type="ECO:0000313" key="3">
    <source>
        <dbReference type="EMBL" id="KAJ5115753.1"/>
    </source>
</evidence>
<dbReference type="GO" id="GO:0016788">
    <property type="term" value="F:hydrolase activity, acting on ester bonds"/>
    <property type="evidence" value="ECO:0007669"/>
    <property type="project" value="TreeGrafter"/>
</dbReference>